<dbReference type="GO" id="GO:0005886">
    <property type="term" value="C:plasma membrane"/>
    <property type="evidence" value="ECO:0007669"/>
    <property type="project" value="TreeGrafter"/>
</dbReference>
<proteinExistence type="predicted"/>
<dbReference type="GO" id="GO:0071972">
    <property type="term" value="F:peptidoglycan L,D-transpeptidase activity"/>
    <property type="evidence" value="ECO:0007669"/>
    <property type="project" value="TreeGrafter"/>
</dbReference>
<dbReference type="OrthoDB" id="9766847at2"/>
<evidence type="ECO:0000313" key="5">
    <source>
        <dbReference type="Proteomes" id="UP000184080"/>
    </source>
</evidence>
<dbReference type="Pfam" id="PF00905">
    <property type="entry name" value="Transpeptidase"/>
    <property type="match status" value="1"/>
</dbReference>
<dbReference type="EMBL" id="FQZO01000003">
    <property type="protein sequence ID" value="SHJ15991.1"/>
    <property type="molecule type" value="Genomic_DNA"/>
</dbReference>
<dbReference type="InterPro" id="IPR001460">
    <property type="entry name" value="PCN-bd_Tpept"/>
</dbReference>
<keyword evidence="5" id="KW-1185">Reference proteome</keyword>
<dbReference type="STRING" id="1121298.SAMN05444401_2331"/>
<evidence type="ECO:0000313" key="4">
    <source>
        <dbReference type="EMBL" id="SHJ15991.1"/>
    </source>
</evidence>
<evidence type="ECO:0000259" key="2">
    <source>
        <dbReference type="Pfam" id="PF00905"/>
    </source>
</evidence>
<feature type="domain" description="Penicillin-binding protein transpeptidase" evidence="2">
    <location>
        <begin position="171"/>
        <end position="485"/>
    </location>
</feature>
<dbReference type="InterPro" id="IPR050515">
    <property type="entry name" value="Beta-lactam/transpept"/>
</dbReference>
<dbReference type="SUPFAM" id="SSF56519">
    <property type="entry name" value="Penicillin binding protein dimerisation domain"/>
    <property type="match status" value="1"/>
</dbReference>
<keyword evidence="1" id="KW-1133">Transmembrane helix</keyword>
<evidence type="ECO:0000256" key="1">
    <source>
        <dbReference type="SAM" id="Phobius"/>
    </source>
</evidence>
<dbReference type="PANTHER" id="PTHR30627">
    <property type="entry name" value="PEPTIDOGLYCAN D,D-TRANSPEPTIDASE"/>
    <property type="match status" value="1"/>
</dbReference>
<accession>A0A1M6H1A2</accession>
<dbReference type="PANTHER" id="PTHR30627:SF24">
    <property type="entry name" value="PENICILLIN-BINDING PROTEIN 4B"/>
    <property type="match status" value="1"/>
</dbReference>
<reference evidence="4 5" key="1">
    <citation type="submission" date="2016-11" db="EMBL/GenBank/DDBJ databases">
        <authorList>
            <person name="Jaros S."/>
            <person name="Januszkiewicz K."/>
            <person name="Wedrychowicz H."/>
        </authorList>
    </citation>
    <scope>NUCLEOTIDE SEQUENCE [LARGE SCALE GENOMIC DNA]</scope>
    <source>
        <strain evidence="4 5">DSM 21864</strain>
    </source>
</reference>
<dbReference type="InterPro" id="IPR036138">
    <property type="entry name" value="PBP_dimer_sf"/>
</dbReference>
<protein>
    <submittedName>
        <fullName evidence="4">Cell division protein FtsI/penicillin-binding protein 2</fullName>
    </submittedName>
</protein>
<dbReference type="Gene3D" id="3.90.1310.10">
    <property type="entry name" value="Penicillin-binding protein 2a (Domain 2)"/>
    <property type="match status" value="1"/>
</dbReference>
<feature type="transmembrane region" description="Helical" evidence="1">
    <location>
        <begin position="12"/>
        <end position="33"/>
    </location>
</feature>
<sequence>MNNNDLTSNIKKVLVVFLLLFIALISYIGYFQLFKAHDIAARKENKRLWVKRNEVVRGVIYDRNKTVLAQTIEKTELNQKRQYPGGEAFAHVVGYVDETYDLAGLEATYDQELISYDVINASIDAFFKKLNFKEEFNKRTVQEDKKGNNLITTLDANLQNIAFDALGTNKGAVVALNPKTGEVLASVSKPSYDTNNLKNIWKSINTDEEGKPLINRATSGLYPPGSTFKIVTAASALENIPGVTTKKFKDNGKIKFNEKQSLSNYGGYSYGDIDLKKAISVSSNVVFGTLAMDLGNDKLMATAEKFGFNKKISSDDVFIAQSKFPKLEKSEIGNIAQTGIGQSSILASPMEMALVISTIANDGVMMKPSLMKEIVSSNGRKVKSMKPEALQTVISKDQASTLRDYLKASVDEKIKSQWKYVFNGTNTAGKTGTADYKLPNGENAVPHSWFVGFAPADNPQVAIAVIVENGGLGGGAAAQTAGKVIKAALNTK</sequence>
<keyword evidence="4" id="KW-0132">Cell division</keyword>
<dbReference type="SUPFAM" id="SSF56601">
    <property type="entry name" value="beta-lactamase/transpeptidase-like"/>
    <property type="match status" value="1"/>
</dbReference>
<dbReference type="Gene3D" id="3.40.710.10">
    <property type="entry name" value="DD-peptidase/beta-lactamase superfamily"/>
    <property type="match status" value="1"/>
</dbReference>
<dbReference type="RefSeq" id="WP_073006683.1">
    <property type="nucleotide sequence ID" value="NZ_FQZO01000003.1"/>
</dbReference>
<keyword evidence="4" id="KW-0131">Cell cycle</keyword>
<dbReference type="GO" id="GO:0008658">
    <property type="term" value="F:penicillin binding"/>
    <property type="evidence" value="ECO:0007669"/>
    <property type="project" value="InterPro"/>
</dbReference>
<dbReference type="Pfam" id="PF21922">
    <property type="entry name" value="PBP_dimer_2"/>
    <property type="match status" value="1"/>
</dbReference>
<evidence type="ECO:0000259" key="3">
    <source>
        <dbReference type="Pfam" id="PF21922"/>
    </source>
</evidence>
<gene>
    <name evidence="4" type="ORF">SAMN05444401_2331</name>
</gene>
<keyword evidence="1" id="KW-0472">Membrane</keyword>
<dbReference type="InterPro" id="IPR054120">
    <property type="entry name" value="PBPA_dimer"/>
</dbReference>
<organism evidence="4 5">
    <name type="scientific">Clostridium amylolyticum</name>
    <dbReference type="NCBI Taxonomy" id="1121298"/>
    <lineage>
        <taxon>Bacteria</taxon>
        <taxon>Bacillati</taxon>
        <taxon>Bacillota</taxon>
        <taxon>Clostridia</taxon>
        <taxon>Eubacteriales</taxon>
        <taxon>Clostridiaceae</taxon>
        <taxon>Clostridium</taxon>
    </lineage>
</organism>
<keyword evidence="1" id="KW-0812">Transmembrane</keyword>
<feature type="domain" description="Penicillin binding protein A dimerisation" evidence="3">
    <location>
        <begin position="57"/>
        <end position="114"/>
    </location>
</feature>
<dbReference type="Proteomes" id="UP000184080">
    <property type="component" value="Unassembled WGS sequence"/>
</dbReference>
<dbReference type="InterPro" id="IPR012338">
    <property type="entry name" value="Beta-lactam/transpept-like"/>
</dbReference>
<dbReference type="GO" id="GO:0071555">
    <property type="term" value="P:cell wall organization"/>
    <property type="evidence" value="ECO:0007669"/>
    <property type="project" value="TreeGrafter"/>
</dbReference>
<dbReference type="AlphaFoldDB" id="A0A1M6H1A2"/>
<dbReference type="GO" id="GO:0051301">
    <property type="term" value="P:cell division"/>
    <property type="evidence" value="ECO:0007669"/>
    <property type="project" value="UniProtKB-KW"/>
</dbReference>
<name>A0A1M6H1A2_9CLOT</name>